<dbReference type="Proteomes" id="UP000183053">
    <property type="component" value="Unassembled WGS sequence"/>
</dbReference>
<evidence type="ECO:0000313" key="2">
    <source>
        <dbReference type="Proteomes" id="UP000183053"/>
    </source>
</evidence>
<dbReference type="EMBL" id="FNLF01000002">
    <property type="protein sequence ID" value="SDR08582.1"/>
    <property type="molecule type" value="Genomic_DNA"/>
</dbReference>
<protein>
    <submittedName>
        <fullName evidence="1">Uncharacterized protein</fullName>
    </submittedName>
</protein>
<proteinExistence type="predicted"/>
<dbReference type="RefSeq" id="WP_068568817.1">
    <property type="nucleotide sequence ID" value="NZ_FNLF01000002.1"/>
</dbReference>
<gene>
    <name evidence="1" type="ORF">SAMN04489765_3129</name>
</gene>
<name>A0A1H1G5P4_9ACTN</name>
<reference evidence="2" key="1">
    <citation type="submission" date="2016-10" db="EMBL/GenBank/DDBJ databases">
        <authorList>
            <person name="Varghese N."/>
            <person name="Submissions S."/>
        </authorList>
    </citation>
    <scope>NUCLEOTIDE SEQUENCE [LARGE SCALE GENOMIC DNA]</scope>
    <source>
        <strain evidence="2">DSM 44142</strain>
    </source>
</reference>
<evidence type="ECO:0000313" key="1">
    <source>
        <dbReference type="EMBL" id="SDR08582.1"/>
    </source>
</evidence>
<accession>A0A1H1G5P4</accession>
<organism evidence="1 2">
    <name type="scientific">Tsukamurella pulmonis</name>
    <dbReference type="NCBI Taxonomy" id="47312"/>
    <lineage>
        <taxon>Bacteria</taxon>
        <taxon>Bacillati</taxon>
        <taxon>Actinomycetota</taxon>
        <taxon>Actinomycetes</taxon>
        <taxon>Mycobacteriales</taxon>
        <taxon>Tsukamurellaceae</taxon>
        <taxon>Tsukamurella</taxon>
    </lineage>
</organism>
<dbReference type="AlphaFoldDB" id="A0A1H1G5P4"/>
<keyword evidence="2" id="KW-1185">Reference proteome</keyword>
<sequence>MNDDGARDNAAQRPRLLTEADVARLRQSFAAIGDDLPPEIVVGAPWPRSRLLDEDLYPRRVDRTPELVESDNRYIAKLLQEIGRQAPEDG</sequence>
<dbReference type="STRING" id="47312.SAMN04489765_3129"/>